<evidence type="ECO:0000256" key="1">
    <source>
        <dbReference type="SAM" id="Phobius"/>
    </source>
</evidence>
<protein>
    <recommendedName>
        <fullName evidence="4">GGDEF domain-containing protein, diguanylate cyclase (C-di-GMP synthetase) or its enzymatically inactive variants</fullName>
    </recommendedName>
</protein>
<keyword evidence="1" id="KW-0812">Transmembrane</keyword>
<dbReference type="Proteomes" id="UP000626982">
    <property type="component" value="Unassembled WGS sequence"/>
</dbReference>
<dbReference type="EMBL" id="BMLM01000001">
    <property type="protein sequence ID" value="GGN83768.1"/>
    <property type="molecule type" value="Genomic_DNA"/>
</dbReference>
<dbReference type="InterPro" id="IPR043128">
    <property type="entry name" value="Rev_trsase/Diguanyl_cyclase"/>
</dbReference>
<keyword evidence="1" id="KW-1133">Transmembrane helix</keyword>
<dbReference type="SUPFAM" id="SSF55073">
    <property type="entry name" value="Nucleotide cyclase"/>
    <property type="match status" value="1"/>
</dbReference>
<reference evidence="3" key="1">
    <citation type="journal article" date="2019" name="Int. J. Syst. Evol. Microbiol.">
        <title>The Global Catalogue of Microorganisms (GCM) 10K type strain sequencing project: providing services to taxonomists for standard genome sequencing and annotation.</title>
        <authorList>
            <consortium name="The Broad Institute Genomics Platform"/>
            <consortium name="The Broad Institute Genome Sequencing Center for Infectious Disease"/>
            <person name="Wu L."/>
            <person name="Ma J."/>
        </authorList>
    </citation>
    <scope>NUCLEOTIDE SEQUENCE [LARGE SCALE GENOMIC DNA]</scope>
    <source>
        <strain evidence="3">CGMCC 1.6960</strain>
    </source>
</reference>
<evidence type="ECO:0000313" key="3">
    <source>
        <dbReference type="Proteomes" id="UP000626982"/>
    </source>
</evidence>
<feature type="transmembrane region" description="Helical" evidence="1">
    <location>
        <begin position="120"/>
        <end position="139"/>
    </location>
</feature>
<dbReference type="RefSeq" id="WP_188717553.1">
    <property type="nucleotide sequence ID" value="NZ_BAABBD010000002.1"/>
</dbReference>
<gene>
    <name evidence="2" type="ORF">GCM10010968_14910</name>
</gene>
<feature type="transmembrane region" description="Helical" evidence="1">
    <location>
        <begin position="62"/>
        <end position="84"/>
    </location>
</feature>
<evidence type="ECO:0000313" key="2">
    <source>
        <dbReference type="EMBL" id="GGN83768.1"/>
    </source>
</evidence>
<feature type="transmembrane region" description="Helical" evidence="1">
    <location>
        <begin position="37"/>
        <end position="56"/>
    </location>
</feature>
<keyword evidence="3" id="KW-1185">Reference proteome</keyword>
<sequence length="400" mass="41992">MTIDLLTLSLMVALVVHVAGVLFIVETMLRKEDRSGRVWALAFLAAMLTTEAYMVWAATEGSWWAVAVGNATFVGGTGLLWLGCRSFNDRTIQRQGAIVALAAAATAVAVALEGDAGGDWAGHWLLFGGNAVFAALGAAEAWRGAMRRNGTAIGLGIVLAIEAVFFGARLVVSVTVGTDSEVFRVWLGSEVSGILTIVLTIVAVVVASVLRAESVRMRGTDDSAVLAIAPDGVLLRSTFLRVLGGRLMRANRREELFGVLAVHIDALPRIATAFGADEAEHVRQTVRAAARRLSPTTAVLGADDDGTLLLAFQPATLAEARQLAARVHRAMLDQLRTAGAQVMPAIGMGVSLTSVVGYDHRAIVASAIAAAQRAIGSDDTSVVLAGEEDVPVGRRRSPHV</sequence>
<proteinExistence type="predicted"/>
<accession>A0ABQ2KHM3</accession>
<feature type="transmembrane region" description="Helical" evidence="1">
    <location>
        <begin position="151"/>
        <end position="171"/>
    </location>
</feature>
<comment type="caution">
    <text evidence="2">The sequence shown here is derived from an EMBL/GenBank/DDBJ whole genome shotgun (WGS) entry which is preliminary data.</text>
</comment>
<feature type="transmembrane region" description="Helical" evidence="1">
    <location>
        <begin position="6"/>
        <end position="25"/>
    </location>
</feature>
<name>A0ABQ2KHM3_9MICO</name>
<dbReference type="Gene3D" id="3.30.70.270">
    <property type="match status" value="1"/>
</dbReference>
<evidence type="ECO:0008006" key="4">
    <source>
        <dbReference type="Google" id="ProtNLM"/>
    </source>
</evidence>
<feature type="transmembrane region" description="Helical" evidence="1">
    <location>
        <begin position="191"/>
        <end position="210"/>
    </location>
</feature>
<feature type="transmembrane region" description="Helical" evidence="1">
    <location>
        <begin position="96"/>
        <end position="114"/>
    </location>
</feature>
<dbReference type="InterPro" id="IPR029787">
    <property type="entry name" value="Nucleotide_cyclase"/>
</dbReference>
<keyword evidence="1" id="KW-0472">Membrane</keyword>
<organism evidence="2 3">
    <name type="scientific">Agrococcus terreus</name>
    <dbReference type="NCBI Taxonomy" id="574649"/>
    <lineage>
        <taxon>Bacteria</taxon>
        <taxon>Bacillati</taxon>
        <taxon>Actinomycetota</taxon>
        <taxon>Actinomycetes</taxon>
        <taxon>Micrococcales</taxon>
        <taxon>Microbacteriaceae</taxon>
        <taxon>Agrococcus</taxon>
    </lineage>
</organism>